<feature type="repeat" description="WD" evidence="9">
    <location>
        <begin position="169"/>
        <end position="210"/>
    </location>
</feature>
<feature type="repeat" description="WD" evidence="9">
    <location>
        <begin position="128"/>
        <end position="160"/>
    </location>
</feature>
<feature type="region of interest" description="Disordered" evidence="11">
    <location>
        <begin position="531"/>
        <end position="580"/>
    </location>
</feature>
<keyword evidence="4" id="KW-0677">Repeat</keyword>
<reference evidence="12 13" key="1">
    <citation type="journal article" date="2016" name="Sci. Rep.">
        <title>Peltaster fructicola genome reveals evolution from an invasive phytopathogen to an ectophytic parasite.</title>
        <authorList>
            <person name="Xu C."/>
            <person name="Chen H."/>
            <person name="Gleason M.L."/>
            <person name="Xu J.R."/>
            <person name="Liu H."/>
            <person name="Zhang R."/>
            <person name="Sun G."/>
        </authorList>
    </citation>
    <scope>NUCLEOTIDE SEQUENCE [LARGE SCALE GENOMIC DNA]</scope>
    <source>
        <strain evidence="12 13">LNHT1506</strain>
    </source>
</reference>
<dbReference type="InterPro" id="IPR015943">
    <property type="entry name" value="WD40/YVTN_repeat-like_dom_sf"/>
</dbReference>
<comment type="function">
    <text evidence="7">Required for 3'-end cleavage and polyadenylation of pre-mRNAs. Also involved in chromosome segregation where it has a role in chromosome attachment to the mitotic spindle.</text>
</comment>
<evidence type="ECO:0000256" key="4">
    <source>
        <dbReference type="ARBA" id="ARBA00022737"/>
    </source>
</evidence>
<dbReference type="InterPro" id="IPR045245">
    <property type="entry name" value="Pfs2-like"/>
</dbReference>
<evidence type="ECO:0000256" key="8">
    <source>
        <dbReference type="ARBA" id="ARBA00026154"/>
    </source>
</evidence>
<evidence type="ECO:0000256" key="5">
    <source>
        <dbReference type="ARBA" id="ARBA00022829"/>
    </source>
</evidence>
<dbReference type="OrthoDB" id="16717at2759"/>
<evidence type="ECO:0000256" key="7">
    <source>
        <dbReference type="ARBA" id="ARBA00025498"/>
    </source>
</evidence>
<dbReference type="SMART" id="SM00320">
    <property type="entry name" value="WD40"/>
    <property type="match status" value="7"/>
</dbReference>
<dbReference type="CDD" id="cd00200">
    <property type="entry name" value="WD40"/>
    <property type="match status" value="1"/>
</dbReference>
<evidence type="ECO:0000256" key="1">
    <source>
        <dbReference type="ARBA" id="ARBA00004123"/>
    </source>
</evidence>
<evidence type="ECO:0000313" key="12">
    <source>
        <dbReference type="EMBL" id="QIX00520.1"/>
    </source>
</evidence>
<keyword evidence="6 10" id="KW-0539">Nucleus</keyword>
<dbReference type="FunFam" id="2.130.10.10:FF:001039">
    <property type="entry name" value="Polyadenylation factor subunit 2"/>
    <property type="match status" value="1"/>
</dbReference>
<evidence type="ECO:0000313" key="13">
    <source>
        <dbReference type="Proteomes" id="UP000503462"/>
    </source>
</evidence>
<organism evidence="12 13">
    <name type="scientific">Peltaster fructicola</name>
    <dbReference type="NCBI Taxonomy" id="286661"/>
    <lineage>
        <taxon>Eukaryota</taxon>
        <taxon>Fungi</taxon>
        <taxon>Dikarya</taxon>
        <taxon>Ascomycota</taxon>
        <taxon>Pezizomycotina</taxon>
        <taxon>Dothideomycetes</taxon>
        <taxon>Dothideomycetes incertae sedis</taxon>
        <taxon>Peltaster</taxon>
    </lineage>
</organism>
<evidence type="ECO:0000256" key="3">
    <source>
        <dbReference type="ARBA" id="ARBA00022664"/>
    </source>
</evidence>
<dbReference type="PROSITE" id="PS50294">
    <property type="entry name" value="WD_REPEATS_REGION"/>
    <property type="match status" value="4"/>
</dbReference>
<dbReference type="SUPFAM" id="SSF50978">
    <property type="entry name" value="WD40 repeat-like"/>
    <property type="match status" value="1"/>
</dbReference>
<dbReference type="PROSITE" id="PS50082">
    <property type="entry name" value="WD_REPEATS_2"/>
    <property type="match status" value="5"/>
</dbReference>
<dbReference type="PANTHER" id="PTHR22836:SF0">
    <property type="entry name" value="PRE-MRNA 3' END PROCESSING PROTEIN WDR33"/>
    <property type="match status" value="1"/>
</dbReference>
<proteinExistence type="predicted"/>
<dbReference type="Gene3D" id="2.130.10.10">
    <property type="entry name" value="YVTN repeat-like/Quinoprotein amine dehydrogenase"/>
    <property type="match status" value="2"/>
</dbReference>
<comment type="subcellular location">
    <subcellularLocation>
        <location evidence="1 10">Nucleus</location>
    </subcellularLocation>
</comment>
<dbReference type="Proteomes" id="UP000503462">
    <property type="component" value="Chromosome 4"/>
</dbReference>
<feature type="region of interest" description="Disordered" evidence="11">
    <location>
        <begin position="418"/>
        <end position="477"/>
    </location>
</feature>
<gene>
    <name evidence="12" type="ORF">AMS68_006037</name>
</gene>
<dbReference type="FunFam" id="2.130.10.10:FF:002008">
    <property type="entry name" value="Polyadenylation factor subunit 2"/>
    <property type="match status" value="1"/>
</dbReference>
<feature type="repeat" description="WD" evidence="9">
    <location>
        <begin position="366"/>
        <end position="397"/>
    </location>
</feature>
<feature type="repeat" description="WD" evidence="9">
    <location>
        <begin position="86"/>
        <end position="118"/>
    </location>
</feature>
<sequence length="580" mass="64804">MDGFQPEHGGYEQVKPRGPRPNRRNATDIGATYVYWHERRRPRYQGGRGFVAERPRQSYVVNMLPPAARRDKPVESIPAKYLHTSYNKVKHPVNVVKWTPEGRRLLTASTSGEFTLWNGTGFNFETIMQAHDCAIRAMKYTHNDDWLLSADQDGVVKYWQTNFNNVKDVQAHNDPVRDIAIAPTDIKFVTASDDASLKIFDFASGLEETTITGHQWEAKCVDWHPSKGLIVSGSKDHQIKLWDPRNGRCLTTLHGHKNTLAMVKFQPTEGNLLASCAREPLARVFDIRMMRDVFLLKGHDKEIASLVWHPFHANLLTTGGGDGSLFHYLVTEQNRPEGVAGTMSPYDTQDPKEAPAQPIWPRHKVTYAHEFAIWSMDWHPLGHILATGANDKATRFWTRPRPGEDTYNNDRWHIGQAAAEAKGTWKKNESGRVRDDDEEDDEAEALPDQNFQNRPSFIPGLPGLGGALPGLPQPAAAPVPPMPFPNIPLPAGIDAERLKQMFANAPPPLPGQPFPMIPGMPMPPPGFPPLPGFPMPPQGMAPTIGDQTTNTAGIRKRGPLPSQQESLQAEMKQGRYTKAR</sequence>
<evidence type="ECO:0000256" key="9">
    <source>
        <dbReference type="PROSITE-ProRule" id="PRU00221"/>
    </source>
</evidence>
<evidence type="ECO:0000256" key="11">
    <source>
        <dbReference type="SAM" id="MobiDB-lite"/>
    </source>
</evidence>
<dbReference type="AlphaFoldDB" id="A0A6H0Y1I5"/>
<evidence type="ECO:0000256" key="2">
    <source>
        <dbReference type="ARBA" id="ARBA00022574"/>
    </source>
</evidence>
<accession>A0A6H0Y1I5</accession>
<name>A0A6H0Y1I5_9PEZI</name>
<dbReference type="InterPro" id="IPR036322">
    <property type="entry name" value="WD40_repeat_dom_sf"/>
</dbReference>
<dbReference type="Pfam" id="PF00400">
    <property type="entry name" value="WD40"/>
    <property type="match status" value="5"/>
</dbReference>
<dbReference type="GO" id="GO:0005847">
    <property type="term" value="C:mRNA cleavage and polyadenylation specificity factor complex"/>
    <property type="evidence" value="ECO:0007669"/>
    <property type="project" value="TreeGrafter"/>
</dbReference>
<keyword evidence="5" id="KW-0159">Chromosome partition</keyword>
<evidence type="ECO:0000256" key="6">
    <source>
        <dbReference type="ARBA" id="ARBA00023242"/>
    </source>
</evidence>
<keyword evidence="2 9" id="KW-0853">WD repeat</keyword>
<feature type="region of interest" description="Disordered" evidence="11">
    <location>
        <begin position="1"/>
        <end position="26"/>
    </location>
</feature>
<feature type="repeat" description="WD" evidence="9">
    <location>
        <begin position="211"/>
        <end position="252"/>
    </location>
</feature>
<feature type="compositionally biased region" description="Basic and acidic residues" evidence="11">
    <location>
        <begin position="426"/>
        <end position="435"/>
    </location>
</feature>
<evidence type="ECO:0000256" key="10">
    <source>
        <dbReference type="RuleBase" id="RU369034"/>
    </source>
</evidence>
<dbReference type="PANTHER" id="PTHR22836">
    <property type="entry name" value="WD40 REPEAT PROTEIN"/>
    <property type="match status" value="1"/>
</dbReference>
<dbReference type="GO" id="GO:0031124">
    <property type="term" value="P:mRNA 3'-end processing"/>
    <property type="evidence" value="ECO:0007669"/>
    <property type="project" value="UniProtKB-UniRule"/>
</dbReference>
<keyword evidence="13" id="KW-1185">Reference proteome</keyword>
<dbReference type="EMBL" id="CP051142">
    <property type="protein sequence ID" value="QIX00520.1"/>
    <property type="molecule type" value="Genomic_DNA"/>
</dbReference>
<dbReference type="InterPro" id="IPR001680">
    <property type="entry name" value="WD40_rpt"/>
</dbReference>
<feature type="compositionally biased region" description="Acidic residues" evidence="11">
    <location>
        <begin position="436"/>
        <end position="445"/>
    </location>
</feature>
<keyword evidence="3 10" id="KW-0507">mRNA processing</keyword>
<protein>
    <recommendedName>
        <fullName evidence="8 10">Polyadenylation factor subunit 2</fullName>
    </recommendedName>
</protein>
<dbReference type="GO" id="GO:0007059">
    <property type="term" value="P:chromosome segregation"/>
    <property type="evidence" value="ECO:0007669"/>
    <property type="project" value="UniProtKB-KW"/>
</dbReference>